<feature type="region of interest" description="Disordered" evidence="1">
    <location>
        <begin position="88"/>
        <end position="108"/>
    </location>
</feature>
<name>A0A8R1E9L6_CAEJA</name>
<dbReference type="EnsemblMetazoa" id="CJA32003.1">
    <property type="protein sequence ID" value="CJA32003.1"/>
    <property type="gene ID" value="WBGene00207850"/>
</dbReference>
<evidence type="ECO:0000313" key="3">
    <source>
        <dbReference type="Proteomes" id="UP000005237"/>
    </source>
</evidence>
<evidence type="ECO:0000313" key="2">
    <source>
        <dbReference type="EnsemblMetazoa" id="CJA32003.1"/>
    </source>
</evidence>
<reference evidence="3" key="1">
    <citation type="submission" date="2010-08" db="EMBL/GenBank/DDBJ databases">
        <authorList>
            <consortium name="Caenorhabditis japonica Sequencing Consortium"/>
            <person name="Wilson R.K."/>
        </authorList>
    </citation>
    <scope>NUCLEOTIDE SEQUENCE [LARGE SCALE GENOMIC DNA]</scope>
    <source>
        <strain evidence="3">DF5081</strain>
    </source>
</reference>
<protein>
    <submittedName>
        <fullName evidence="2">Uncharacterized protein</fullName>
    </submittedName>
</protein>
<proteinExistence type="predicted"/>
<dbReference type="Proteomes" id="UP000005237">
    <property type="component" value="Unassembled WGS sequence"/>
</dbReference>
<evidence type="ECO:0000256" key="1">
    <source>
        <dbReference type="SAM" id="MobiDB-lite"/>
    </source>
</evidence>
<organism evidence="2 3">
    <name type="scientific">Caenorhabditis japonica</name>
    <dbReference type="NCBI Taxonomy" id="281687"/>
    <lineage>
        <taxon>Eukaryota</taxon>
        <taxon>Metazoa</taxon>
        <taxon>Ecdysozoa</taxon>
        <taxon>Nematoda</taxon>
        <taxon>Chromadorea</taxon>
        <taxon>Rhabditida</taxon>
        <taxon>Rhabditina</taxon>
        <taxon>Rhabditomorpha</taxon>
        <taxon>Rhabditoidea</taxon>
        <taxon>Rhabditidae</taxon>
        <taxon>Peloderinae</taxon>
        <taxon>Caenorhabditis</taxon>
    </lineage>
</organism>
<reference evidence="2" key="2">
    <citation type="submission" date="2022-06" db="UniProtKB">
        <authorList>
            <consortium name="EnsemblMetazoa"/>
        </authorList>
    </citation>
    <scope>IDENTIFICATION</scope>
    <source>
        <strain evidence="2">DF5081</strain>
    </source>
</reference>
<keyword evidence="3" id="KW-1185">Reference proteome</keyword>
<dbReference type="AlphaFoldDB" id="A0A8R1E9L6"/>
<accession>A0A8R1E9L6</accession>
<sequence length="108" mass="12319">MTKINSPNQRLSWTGAHVTFFGHLSIRSLRFKKRRVLISIFRAYDHQLDTHGSVEECLSSQHDSHHQYGAVSPRSTDIKRFCHIRKQNPSATDSGKRLFTTPKGKGSV</sequence>